<dbReference type="GO" id="GO:0000977">
    <property type="term" value="F:RNA polymerase II transcription regulatory region sequence-specific DNA binding"/>
    <property type="evidence" value="ECO:0007669"/>
    <property type="project" value="UniProtKB-ARBA"/>
</dbReference>
<organism evidence="12 13">
    <name type="scientific">Eptatretus burgeri</name>
    <name type="common">Inshore hagfish</name>
    <dbReference type="NCBI Taxonomy" id="7764"/>
    <lineage>
        <taxon>Eukaryota</taxon>
        <taxon>Metazoa</taxon>
        <taxon>Chordata</taxon>
        <taxon>Craniata</taxon>
        <taxon>Vertebrata</taxon>
        <taxon>Cyclostomata</taxon>
        <taxon>Myxini</taxon>
        <taxon>Myxiniformes</taxon>
        <taxon>Myxinidae</taxon>
        <taxon>Eptatretinae</taxon>
        <taxon>Eptatretus</taxon>
    </lineage>
</organism>
<keyword evidence="5" id="KW-0862">Zinc</keyword>
<evidence type="ECO:0000256" key="6">
    <source>
        <dbReference type="ARBA" id="ARBA00023015"/>
    </source>
</evidence>
<dbReference type="InterPro" id="IPR036236">
    <property type="entry name" value="Znf_C2H2_sf"/>
</dbReference>
<feature type="domain" description="C2H2-type" evidence="11">
    <location>
        <begin position="81"/>
        <end position="108"/>
    </location>
</feature>
<proteinExistence type="predicted"/>
<dbReference type="Proteomes" id="UP000694388">
    <property type="component" value="Unplaced"/>
</dbReference>
<evidence type="ECO:0000256" key="4">
    <source>
        <dbReference type="ARBA" id="ARBA00022771"/>
    </source>
</evidence>
<evidence type="ECO:0000313" key="12">
    <source>
        <dbReference type="Ensembl" id="ENSEBUP00000021923.1"/>
    </source>
</evidence>
<dbReference type="GO" id="GO:0005634">
    <property type="term" value="C:nucleus"/>
    <property type="evidence" value="ECO:0007669"/>
    <property type="project" value="UniProtKB-SubCell"/>
</dbReference>
<reference evidence="12" key="1">
    <citation type="submission" date="2025-08" db="UniProtKB">
        <authorList>
            <consortium name="Ensembl"/>
        </authorList>
    </citation>
    <scope>IDENTIFICATION</scope>
</reference>
<dbReference type="PANTHER" id="PTHR23235">
    <property type="entry name" value="KRUEPPEL-LIKE TRANSCRIPTION FACTOR"/>
    <property type="match status" value="1"/>
</dbReference>
<evidence type="ECO:0000256" key="7">
    <source>
        <dbReference type="ARBA" id="ARBA00023125"/>
    </source>
</evidence>
<accession>A0A8C4QZK5</accession>
<dbReference type="GeneTree" id="ENSGT00940000158525"/>
<dbReference type="InterPro" id="IPR013087">
    <property type="entry name" value="Znf_C2H2_type"/>
</dbReference>
<dbReference type="FunFam" id="3.30.160.60:FF:000780">
    <property type="entry name" value="myc-associated zinc finger protein isoform X1"/>
    <property type="match status" value="1"/>
</dbReference>
<comment type="subcellular location">
    <subcellularLocation>
        <location evidence="1">Nucleus</location>
    </subcellularLocation>
</comment>
<dbReference type="Gene3D" id="3.30.160.60">
    <property type="entry name" value="Classic Zinc Finger"/>
    <property type="match status" value="4"/>
</dbReference>
<dbReference type="SMART" id="SM00355">
    <property type="entry name" value="ZnF_C2H2"/>
    <property type="match status" value="5"/>
</dbReference>
<keyword evidence="6" id="KW-0805">Transcription regulation</keyword>
<evidence type="ECO:0000256" key="1">
    <source>
        <dbReference type="ARBA" id="ARBA00004123"/>
    </source>
</evidence>
<dbReference type="Pfam" id="PF00096">
    <property type="entry name" value="zf-C2H2"/>
    <property type="match status" value="2"/>
</dbReference>
<keyword evidence="13" id="KW-1185">Reference proteome</keyword>
<evidence type="ECO:0000256" key="5">
    <source>
        <dbReference type="ARBA" id="ARBA00022833"/>
    </source>
</evidence>
<dbReference type="AlphaFoldDB" id="A0A8C4QZK5"/>
<dbReference type="FunFam" id="3.30.160.60:FF:000108">
    <property type="entry name" value="Vascular endothelial zinc finger 1"/>
    <property type="match status" value="1"/>
</dbReference>
<keyword evidence="4 10" id="KW-0863">Zinc-finger</keyword>
<evidence type="ECO:0000256" key="9">
    <source>
        <dbReference type="ARBA" id="ARBA00023242"/>
    </source>
</evidence>
<evidence type="ECO:0000256" key="10">
    <source>
        <dbReference type="PROSITE-ProRule" id="PRU00042"/>
    </source>
</evidence>
<dbReference type="SUPFAM" id="SSF57667">
    <property type="entry name" value="beta-beta-alpha zinc fingers"/>
    <property type="match status" value="3"/>
</dbReference>
<evidence type="ECO:0000259" key="11">
    <source>
        <dbReference type="PROSITE" id="PS50157"/>
    </source>
</evidence>
<feature type="domain" description="C2H2-type" evidence="11">
    <location>
        <begin position="53"/>
        <end position="80"/>
    </location>
</feature>
<evidence type="ECO:0000256" key="8">
    <source>
        <dbReference type="ARBA" id="ARBA00023163"/>
    </source>
</evidence>
<sequence>FSLHTVVCAKGPRRFRIKGSAGINRPAGGGGGGGTTTTLFTEALRRREKQRTHSCEDCGKFFRDIYHLKRHRLSHSDEKPFECPVCRQRFKRKDRMSYHIRTHIGSAGKAYTCDWCNKGFSRPDHLTSHVRQVHLQDRPFTCQTCNLGFATQERLKAHATRHQAKVPCGVCGKLLTAAYVPSHMKLHSNRLAKALKGKARILVFNATRTSRIA</sequence>
<protein>
    <recommendedName>
        <fullName evidence="11">C2H2-type domain-containing protein</fullName>
    </recommendedName>
</protein>
<keyword evidence="3" id="KW-0677">Repeat</keyword>
<keyword evidence="8" id="KW-0804">Transcription</keyword>
<dbReference type="PROSITE" id="PS00028">
    <property type="entry name" value="ZINC_FINGER_C2H2_1"/>
    <property type="match status" value="4"/>
</dbReference>
<dbReference type="GO" id="GO:0000981">
    <property type="term" value="F:DNA-binding transcription factor activity, RNA polymerase II-specific"/>
    <property type="evidence" value="ECO:0007669"/>
    <property type="project" value="UniProtKB-ARBA"/>
</dbReference>
<dbReference type="Ensembl" id="ENSEBUT00000022499.1">
    <property type="protein sequence ID" value="ENSEBUP00000021923.1"/>
    <property type="gene ID" value="ENSEBUG00000013522.1"/>
</dbReference>
<evidence type="ECO:0000313" key="13">
    <source>
        <dbReference type="Proteomes" id="UP000694388"/>
    </source>
</evidence>
<name>A0A8C4QZK5_EPTBU</name>
<keyword evidence="2" id="KW-0479">Metal-binding</keyword>
<dbReference type="GO" id="GO:0008270">
    <property type="term" value="F:zinc ion binding"/>
    <property type="evidence" value="ECO:0007669"/>
    <property type="project" value="UniProtKB-KW"/>
</dbReference>
<dbReference type="PROSITE" id="PS50157">
    <property type="entry name" value="ZINC_FINGER_C2H2_2"/>
    <property type="match status" value="4"/>
</dbReference>
<evidence type="ECO:0000256" key="3">
    <source>
        <dbReference type="ARBA" id="ARBA00022737"/>
    </source>
</evidence>
<feature type="domain" description="C2H2-type" evidence="11">
    <location>
        <begin position="111"/>
        <end position="139"/>
    </location>
</feature>
<keyword evidence="9" id="KW-0539">Nucleus</keyword>
<dbReference type="Pfam" id="PF13894">
    <property type="entry name" value="zf-C2H2_4"/>
    <property type="match status" value="1"/>
</dbReference>
<feature type="domain" description="C2H2-type" evidence="11">
    <location>
        <begin position="140"/>
        <end position="167"/>
    </location>
</feature>
<reference evidence="12" key="2">
    <citation type="submission" date="2025-09" db="UniProtKB">
        <authorList>
            <consortium name="Ensembl"/>
        </authorList>
    </citation>
    <scope>IDENTIFICATION</scope>
</reference>
<evidence type="ECO:0000256" key="2">
    <source>
        <dbReference type="ARBA" id="ARBA00022723"/>
    </source>
</evidence>
<dbReference type="FunFam" id="3.30.160.60:FF:000095">
    <property type="entry name" value="Vascular endothelial zinc finger 1"/>
    <property type="match status" value="1"/>
</dbReference>
<dbReference type="GO" id="GO:0045893">
    <property type="term" value="P:positive regulation of DNA-templated transcription"/>
    <property type="evidence" value="ECO:0007669"/>
    <property type="project" value="UniProtKB-ARBA"/>
</dbReference>
<keyword evidence="7" id="KW-0238">DNA-binding</keyword>
<dbReference type="OMA" id="QRTHSCE"/>